<evidence type="ECO:0000313" key="1">
    <source>
        <dbReference type="EMBL" id="RWX43900.1"/>
    </source>
</evidence>
<comment type="caution">
    <text evidence="1">The sequence shown here is derived from an EMBL/GenBank/DDBJ whole genome shotgun (WGS) entry which is preliminary data.</text>
</comment>
<dbReference type="Proteomes" id="UP000287853">
    <property type="component" value="Unassembled WGS sequence"/>
</dbReference>
<sequence>MKQQGQDHGQPLMRPDLVLIIAGKGVGHARRYETIFFKLIISECRTFVRGS</sequence>
<protein>
    <submittedName>
        <fullName evidence="1">Uncharacterized protein</fullName>
    </submittedName>
</protein>
<accession>A0A444ISW4</accession>
<evidence type="ECO:0000313" key="2">
    <source>
        <dbReference type="Proteomes" id="UP000287853"/>
    </source>
</evidence>
<keyword evidence="2" id="KW-1185">Reference proteome</keyword>
<name>A0A444ISW4_9BACT</name>
<dbReference type="AlphaFoldDB" id="A0A444ISW4"/>
<dbReference type="EMBL" id="MTKO01000106">
    <property type="protein sequence ID" value="RWX43900.1"/>
    <property type="molecule type" value="Genomic_DNA"/>
</dbReference>
<proteinExistence type="predicted"/>
<gene>
    <name evidence="1" type="ORF">H206_02339</name>
</gene>
<organism evidence="1 2">
    <name type="scientific">Candidatus Electrothrix aarhusensis</name>
    <dbReference type="NCBI Taxonomy" id="1859131"/>
    <lineage>
        <taxon>Bacteria</taxon>
        <taxon>Pseudomonadati</taxon>
        <taxon>Thermodesulfobacteriota</taxon>
        <taxon>Desulfobulbia</taxon>
        <taxon>Desulfobulbales</taxon>
        <taxon>Desulfobulbaceae</taxon>
        <taxon>Candidatus Electrothrix</taxon>
    </lineage>
</organism>
<reference evidence="1 2" key="1">
    <citation type="submission" date="2017-01" db="EMBL/GenBank/DDBJ databases">
        <title>The cable genome- insights into the physiology and evolution of filamentous bacteria capable of sulfide oxidation via long distance electron transfer.</title>
        <authorList>
            <person name="Schreiber L."/>
            <person name="Bjerg J.T."/>
            <person name="Boggild A."/>
            <person name="Van De Vossenberg J."/>
            <person name="Meysman F."/>
            <person name="Nielsen L.P."/>
            <person name="Schramm A."/>
            <person name="Kjeldsen K.U."/>
        </authorList>
    </citation>
    <scope>NUCLEOTIDE SEQUENCE [LARGE SCALE GENOMIC DNA]</scope>
    <source>
        <strain evidence="1">MCF</strain>
    </source>
</reference>